<gene>
    <name evidence="3" type="primary">RvY_02977-1</name>
    <name evidence="3" type="synonym">RvY_02977.1</name>
    <name evidence="3" type="ORF">RvY_02977</name>
</gene>
<feature type="transmembrane region" description="Helical" evidence="2">
    <location>
        <begin position="12"/>
        <end position="33"/>
    </location>
</feature>
<evidence type="ECO:0000256" key="2">
    <source>
        <dbReference type="SAM" id="Phobius"/>
    </source>
</evidence>
<organism evidence="3 4">
    <name type="scientific">Ramazzottius varieornatus</name>
    <name type="common">Water bear</name>
    <name type="synonym">Tardigrade</name>
    <dbReference type="NCBI Taxonomy" id="947166"/>
    <lineage>
        <taxon>Eukaryota</taxon>
        <taxon>Metazoa</taxon>
        <taxon>Ecdysozoa</taxon>
        <taxon>Tardigrada</taxon>
        <taxon>Eutardigrada</taxon>
        <taxon>Parachela</taxon>
        <taxon>Hypsibioidea</taxon>
        <taxon>Ramazzottiidae</taxon>
        <taxon>Ramazzottius</taxon>
    </lineage>
</organism>
<dbReference type="PANTHER" id="PTHR23419:SF8">
    <property type="entry name" value="FI09726P"/>
    <property type="match status" value="1"/>
</dbReference>
<comment type="similarity">
    <text evidence="1">Belongs to the CutA family.</text>
</comment>
<comment type="caution">
    <text evidence="3">The sequence shown here is derived from an EMBL/GenBank/DDBJ whole genome shotgun (WGS) entry which is preliminary data.</text>
</comment>
<dbReference type="GO" id="GO:0005507">
    <property type="term" value="F:copper ion binding"/>
    <property type="evidence" value="ECO:0007669"/>
    <property type="project" value="TreeGrafter"/>
</dbReference>
<dbReference type="EMBL" id="BDGG01000001">
    <property type="protein sequence ID" value="GAU90576.1"/>
    <property type="molecule type" value="Genomic_DNA"/>
</dbReference>
<dbReference type="Proteomes" id="UP000186922">
    <property type="component" value="Unassembled WGS sequence"/>
</dbReference>
<evidence type="ECO:0000256" key="1">
    <source>
        <dbReference type="ARBA" id="ARBA00010169"/>
    </source>
</evidence>
<dbReference type="AlphaFoldDB" id="A0A1D1ULH6"/>
<evidence type="ECO:0008006" key="5">
    <source>
        <dbReference type="Google" id="ProtNLM"/>
    </source>
</evidence>
<sequence>MLGFPILNWKTFVWFWIYFFMFASVPSCMPVYASIHRLFLSGYTVSRVLTRAMSQTISDDVPVFTISYVTAPNDTVARFIARGLVNKKLAACVNIVPRVTSIYIWQNEVNEDEEVIMMIKSKTSLLEELTKFVRDNHPYDVCEVISTTITQGNPPYLQWLQNSLRSENDPA</sequence>
<keyword evidence="4" id="KW-1185">Reference proteome</keyword>
<evidence type="ECO:0000313" key="4">
    <source>
        <dbReference type="Proteomes" id="UP000186922"/>
    </source>
</evidence>
<dbReference type="SUPFAM" id="SSF54913">
    <property type="entry name" value="GlnB-like"/>
    <property type="match status" value="1"/>
</dbReference>
<dbReference type="InterPro" id="IPR015867">
    <property type="entry name" value="N-reg_PII/ATP_PRibTrfase_C"/>
</dbReference>
<keyword evidence="2" id="KW-0472">Membrane</keyword>
<dbReference type="GO" id="GO:0010038">
    <property type="term" value="P:response to metal ion"/>
    <property type="evidence" value="ECO:0007669"/>
    <property type="project" value="InterPro"/>
</dbReference>
<dbReference type="PANTHER" id="PTHR23419">
    <property type="entry name" value="DIVALENT CATION TOLERANCE CUTA-RELATED"/>
    <property type="match status" value="1"/>
</dbReference>
<dbReference type="OrthoDB" id="2017693at2759"/>
<dbReference type="InterPro" id="IPR004323">
    <property type="entry name" value="Ion_tolerance_CutA"/>
</dbReference>
<proteinExistence type="inferred from homology"/>
<name>A0A1D1ULH6_RAMVA</name>
<keyword evidence="2" id="KW-0812">Transmembrane</keyword>
<reference evidence="3 4" key="1">
    <citation type="journal article" date="2016" name="Nat. Commun.">
        <title>Extremotolerant tardigrade genome and improved radiotolerance of human cultured cells by tardigrade-unique protein.</title>
        <authorList>
            <person name="Hashimoto T."/>
            <person name="Horikawa D.D."/>
            <person name="Saito Y."/>
            <person name="Kuwahara H."/>
            <person name="Kozuka-Hata H."/>
            <person name="Shin-I T."/>
            <person name="Minakuchi Y."/>
            <person name="Ohishi K."/>
            <person name="Motoyama A."/>
            <person name="Aizu T."/>
            <person name="Enomoto A."/>
            <person name="Kondo K."/>
            <person name="Tanaka S."/>
            <person name="Hara Y."/>
            <person name="Koshikawa S."/>
            <person name="Sagara H."/>
            <person name="Miura T."/>
            <person name="Yokobori S."/>
            <person name="Miyagawa K."/>
            <person name="Suzuki Y."/>
            <person name="Kubo T."/>
            <person name="Oyama M."/>
            <person name="Kohara Y."/>
            <person name="Fujiyama A."/>
            <person name="Arakawa K."/>
            <person name="Katayama T."/>
            <person name="Toyoda A."/>
            <person name="Kunieda T."/>
        </authorList>
    </citation>
    <scope>NUCLEOTIDE SEQUENCE [LARGE SCALE GENOMIC DNA]</scope>
    <source>
        <strain evidence="3 4">YOKOZUNA-1</strain>
    </source>
</reference>
<dbReference type="STRING" id="947166.A0A1D1ULH6"/>
<accession>A0A1D1ULH6</accession>
<protein>
    <recommendedName>
        <fullName evidence="5">CutA1 divalent ion tolerance protein</fullName>
    </recommendedName>
</protein>
<dbReference type="Gene3D" id="3.30.70.120">
    <property type="match status" value="1"/>
</dbReference>
<dbReference type="InterPro" id="IPR011322">
    <property type="entry name" value="N-reg_PII-like_a/b"/>
</dbReference>
<evidence type="ECO:0000313" key="3">
    <source>
        <dbReference type="EMBL" id="GAU90576.1"/>
    </source>
</evidence>
<keyword evidence="2" id="KW-1133">Transmembrane helix</keyword>
<dbReference type="Pfam" id="PF03091">
    <property type="entry name" value="CutA1"/>
    <property type="match status" value="1"/>
</dbReference>